<accession>A0A317E7Z3</accession>
<dbReference type="SUPFAM" id="SSF50475">
    <property type="entry name" value="FMN-binding split barrel"/>
    <property type="match status" value="1"/>
</dbReference>
<organism evidence="2 3">
    <name type="scientific">Zavarzinia compransoris</name>
    <dbReference type="NCBI Taxonomy" id="1264899"/>
    <lineage>
        <taxon>Bacteria</taxon>
        <taxon>Pseudomonadati</taxon>
        <taxon>Pseudomonadota</taxon>
        <taxon>Alphaproteobacteria</taxon>
        <taxon>Rhodospirillales</taxon>
        <taxon>Zavarziniaceae</taxon>
        <taxon>Zavarzinia</taxon>
    </lineage>
</organism>
<dbReference type="InterPro" id="IPR011576">
    <property type="entry name" value="Pyridox_Oxase_N"/>
</dbReference>
<dbReference type="OrthoDB" id="9790331at2"/>
<evidence type="ECO:0000313" key="2">
    <source>
        <dbReference type="EMBL" id="PWR22404.1"/>
    </source>
</evidence>
<protein>
    <submittedName>
        <fullName evidence="2">Pyridoxamine 5-phosphate oxidase</fullName>
    </submittedName>
</protein>
<dbReference type="PANTHER" id="PTHR42815:SF2">
    <property type="entry name" value="FAD-BINDING, PUTATIVE (AFU_ORTHOLOGUE AFUA_6G07600)-RELATED"/>
    <property type="match status" value="1"/>
</dbReference>
<evidence type="ECO:0000259" key="1">
    <source>
        <dbReference type="Pfam" id="PF01243"/>
    </source>
</evidence>
<dbReference type="Pfam" id="PF01243">
    <property type="entry name" value="PNPOx_N"/>
    <property type="match status" value="1"/>
</dbReference>
<dbReference type="Gene3D" id="2.30.110.10">
    <property type="entry name" value="Electron Transport, Fmn-binding Protein, Chain A"/>
    <property type="match status" value="1"/>
</dbReference>
<dbReference type="EMBL" id="QGLF01000002">
    <property type="protein sequence ID" value="PWR22404.1"/>
    <property type="molecule type" value="Genomic_DNA"/>
</dbReference>
<comment type="caution">
    <text evidence="2">The sequence shown here is derived from an EMBL/GenBank/DDBJ whole genome shotgun (WGS) entry which is preliminary data.</text>
</comment>
<name>A0A317E7Z3_9PROT</name>
<reference evidence="3" key="1">
    <citation type="submission" date="2018-05" db="EMBL/GenBank/DDBJ databases">
        <title>Zavarzinia sp. HR-AS.</title>
        <authorList>
            <person name="Lee Y."/>
            <person name="Jeon C.O."/>
        </authorList>
    </citation>
    <scope>NUCLEOTIDE SEQUENCE [LARGE SCALE GENOMIC DNA]</scope>
    <source>
        <strain evidence="3">DSM 1231</strain>
    </source>
</reference>
<dbReference type="AlphaFoldDB" id="A0A317E7Z3"/>
<keyword evidence="3" id="KW-1185">Reference proteome</keyword>
<dbReference type="InterPro" id="IPR012349">
    <property type="entry name" value="Split_barrel_FMN-bd"/>
</dbReference>
<feature type="domain" description="Pyridoxamine 5'-phosphate oxidase N-terminal" evidence="1">
    <location>
        <begin position="150"/>
        <end position="218"/>
    </location>
</feature>
<evidence type="ECO:0000313" key="3">
    <source>
        <dbReference type="Proteomes" id="UP000246077"/>
    </source>
</evidence>
<dbReference type="PANTHER" id="PTHR42815">
    <property type="entry name" value="FAD-BINDING, PUTATIVE (AFU_ORTHOLOGUE AFUA_6G07600)-RELATED"/>
    <property type="match status" value="1"/>
</dbReference>
<gene>
    <name evidence="2" type="ORF">DKG75_06980</name>
</gene>
<proteinExistence type="predicted"/>
<sequence length="331" mass="33913">MTDITDIAGLEACIGKPSGAVDLKVIDHLDGEAARWLAAAPLAFVAFGDGDGLAVTLAGGAPGFAAAAGPGRLELPAACLDDAGSARVGTGFGSLFLVPGIGETLRVNGRVAGLRDGVIAVAVEECYAHCAKALIRSDFWAAAPGAGSAAEFPEACRFMALATMDAAGRLDVSPKGDPAGLLLRRADGALWFPERPGNRRTDSYRNILSRPRLAACALVPGGTAVASLSGRPTLTVAAAARTPFAVEGKLPLLVTRVDAPVLEIGESPALARARPWPAAPRPAGIDPAAVFTAHIRLNRGRSLQARLVSTVLAVPGLMEKGLAGDYKKNLY</sequence>
<dbReference type="Proteomes" id="UP000246077">
    <property type="component" value="Unassembled WGS sequence"/>
</dbReference>